<dbReference type="CDD" id="cd14687">
    <property type="entry name" value="bZIP_ATF2"/>
    <property type="match status" value="1"/>
</dbReference>
<keyword evidence="5" id="KW-0539">Nucleus</keyword>
<dbReference type="PROSITE" id="PS00028">
    <property type="entry name" value="ZINC_FINGER_C2H2_1"/>
    <property type="match status" value="1"/>
</dbReference>
<dbReference type="SUPFAM" id="SSF57667">
    <property type="entry name" value="beta-beta-alpha zinc fingers"/>
    <property type="match status" value="1"/>
</dbReference>
<gene>
    <name evidence="7" type="ORF">PACLA_8A009879</name>
</gene>
<dbReference type="PROSITE" id="PS00036">
    <property type="entry name" value="BZIP_BASIC"/>
    <property type="match status" value="1"/>
</dbReference>
<keyword evidence="3" id="KW-0238">DNA-binding</keyword>
<dbReference type="EMBL" id="CACRXK020003695">
    <property type="protein sequence ID" value="CAB3999885.1"/>
    <property type="molecule type" value="Genomic_DNA"/>
</dbReference>
<evidence type="ECO:0000256" key="2">
    <source>
        <dbReference type="ARBA" id="ARBA00023015"/>
    </source>
</evidence>
<dbReference type="PROSITE" id="PS50217">
    <property type="entry name" value="BZIP"/>
    <property type="match status" value="1"/>
</dbReference>
<accession>A0A7D9E4J0</accession>
<feature type="region of interest" description="Disordered" evidence="6">
    <location>
        <begin position="277"/>
        <end position="320"/>
    </location>
</feature>
<dbReference type="InterPro" id="IPR051027">
    <property type="entry name" value="bZIP_transcription_factors"/>
</dbReference>
<dbReference type="FunFam" id="1.20.5.170:FF:000010">
    <property type="entry name" value="Cyclic AMP-dependent transcription factor ATF-2"/>
    <property type="match status" value="1"/>
</dbReference>
<evidence type="ECO:0000256" key="3">
    <source>
        <dbReference type="ARBA" id="ARBA00023125"/>
    </source>
</evidence>
<name>A0A7D9E4J0_PARCT</name>
<proteinExistence type="predicted"/>
<dbReference type="GO" id="GO:0003700">
    <property type="term" value="F:DNA-binding transcription factor activity"/>
    <property type="evidence" value="ECO:0007669"/>
    <property type="project" value="InterPro"/>
</dbReference>
<organism evidence="7 8">
    <name type="scientific">Paramuricea clavata</name>
    <name type="common">Red gorgonian</name>
    <name type="synonym">Violescent sea-whip</name>
    <dbReference type="NCBI Taxonomy" id="317549"/>
    <lineage>
        <taxon>Eukaryota</taxon>
        <taxon>Metazoa</taxon>
        <taxon>Cnidaria</taxon>
        <taxon>Anthozoa</taxon>
        <taxon>Octocorallia</taxon>
        <taxon>Malacalcyonacea</taxon>
        <taxon>Plexauridae</taxon>
        <taxon>Paramuricea</taxon>
    </lineage>
</organism>
<dbReference type="SMART" id="SM00355">
    <property type="entry name" value="ZnF_C2H2"/>
    <property type="match status" value="1"/>
</dbReference>
<dbReference type="OrthoDB" id="295274at2759"/>
<dbReference type="InterPro" id="IPR036236">
    <property type="entry name" value="Znf_C2H2_sf"/>
</dbReference>
<reference evidence="7" key="1">
    <citation type="submission" date="2020-04" db="EMBL/GenBank/DDBJ databases">
        <authorList>
            <person name="Alioto T."/>
            <person name="Alioto T."/>
            <person name="Gomez Garrido J."/>
        </authorList>
    </citation>
    <scope>NUCLEOTIDE SEQUENCE</scope>
    <source>
        <strain evidence="7">A484AB</strain>
    </source>
</reference>
<evidence type="ECO:0000313" key="7">
    <source>
        <dbReference type="EMBL" id="CAB3999885.1"/>
    </source>
</evidence>
<dbReference type="PANTHER" id="PTHR19304">
    <property type="entry name" value="CYCLIC-AMP RESPONSE ELEMENT BINDING PROTEIN"/>
    <property type="match status" value="1"/>
</dbReference>
<keyword evidence="4" id="KW-0804">Transcription</keyword>
<dbReference type="AlphaFoldDB" id="A0A7D9E4J0"/>
<evidence type="ECO:0000313" key="8">
    <source>
        <dbReference type="Proteomes" id="UP001152795"/>
    </source>
</evidence>
<dbReference type="InterPro" id="IPR013087">
    <property type="entry name" value="Znf_C2H2_type"/>
</dbReference>
<dbReference type="SMART" id="SM00338">
    <property type="entry name" value="BRLZ"/>
    <property type="match status" value="1"/>
</dbReference>
<dbReference type="SUPFAM" id="SSF57959">
    <property type="entry name" value="Leucine zipper domain"/>
    <property type="match status" value="1"/>
</dbReference>
<dbReference type="GO" id="GO:0005634">
    <property type="term" value="C:nucleus"/>
    <property type="evidence" value="ECO:0007669"/>
    <property type="project" value="UniProtKB-SubCell"/>
</dbReference>
<sequence length="433" mass="47406">MSDNDKPFACKVPGCGQTFTNNDRLMIHRQTHSLRVKIGKKGEESIPDQTPTPTRFLRNCDEEGLFEELGENDDNPFDKDFKLATNQPSHEKKAVESTVVNTPVPVTEFPVPKKLSVVDVETHHGDAGVTAPPAIRTVEIDGRAGAIPNATDFLRQTAQASEQVQDTKITVKSPTVSVLVARNVNSRKAIPAFIAHPGNAVPKATPAPLTVVSNAGNVQSIQTRAIVVTPTGTGKSASFVKSAKQILKESIRIHQSQGKDVKTDLGNIINQAMDEAVSAVKRPPPSPNSENGDAFKEKDAKPIKRSRRSQEDLTSDEKREKFLERNRAAATRCREKRKMWIHALEKKAEEMSDVNGQLQNEISYLKHEVAQLKGLLLAHRDCPLSINQQKTNPGLFEQLAAGNPVVIDVTGSEQQTAEALAQMAERATMECNI</sequence>
<evidence type="ECO:0000256" key="4">
    <source>
        <dbReference type="ARBA" id="ARBA00023163"/>
    </source>
</evidence>
<keyword evidence="8" id="KW-1185">Reference proteome</keyword>
<feature type="compositionally biased region" description="Basic and acidic residues" evidence="6">
    <location>
        <begin position="293"/>
        <end position="320"/>
    </location>
</feature>
<keyword evidence="2" id="KW-0805">Transcription regulation</keyword>
<evidence type="ECO:0000256" key="1">
    <source>
        <dbReference type="ARBA" id="ARBA00004123"/>
    </source>
</evidence>
<comment type="subcellular location">
    <subcellularLocation>
        <location evidence="1">Nucleus</location>
    </subcellularLocation>
</comment>
<dbReference type="Pfam" id="PF00170">
    <property type="entry name" value="bZIP_1"/>
    <property type="match status" value="1"/>
</dbReference>
<dbReference type="Gene3D" id="3.30.160.60">
    <property type="entry name" value="Classic Zinc Finger"/>
    <property type="match status" value="1"/>
</dbReference>
<dbReference type="PROSITE" id="PS50157">
    <property type="entry name" value="ZINC_FINGER_C2H2_2"/>
    <property type="match status" value="1"/>
</dbReference>
<comment type="caution">
    <text evidence="7">The sequence shown here is derived from an EMBL/GenBank/DDBJ whole genome shotgun (WGS) entry which is preliminary data.</text>
</comment>
<dbReference type="GO" id="GO:0003677">
    <property type="term" value="F:DNA binding"/>
    <property type="evidence" value="ECO:0007669"/>
    <property type="project" value="UniProtKB-KW"/>
</dbReference>
<dbReference type="InterPro" id="IPR004827">
    <property type="entry name" value="bZIP"/>
</dbReference>
<protein>
    <submittedName>
        <fullName evidence="7">Cyclic AMP-dependent transcription factor ATF-2</fullName>
    </submittedName>
</protein>
<evidence type="ECO:0000256" key="5">
    <source>
        <dbReference type="ARBA" id="ARBA00023242"/>
    </source>
</evidence>
<evidence type="ECO:0000256" key="6">
    <source>
        <dbReference type="SAM" id="MobiDB-lite"/>
    </source>
</evidence>
<dbReference type="Gene3D" id="1.20.5.170">
    <property type="match status" value="1"/>
</dbReference>
<dbReference type="Proteomes" id="UP001152795">
    <property type="component" value="Unassembled WGS sequence"/>
</dbReference>
<dbReference type="InterPro" id="IPR046347">
    <property type="entry name" value="bZIP_sf"/>
</dbReference>